<feature type="compositionally biased region" description="Gly residues" evidence="1">
    <location>
        <begin position="133"/>
        <end position="142"/>
    </location>
</feature>
<proteinExistence type="predicted"/>
<evidence type="ECO:0000313" key="3">
    <source>
        <dbReference type="Proteomes" id="UP000070501"/>
    </source>
</evidence>
<dbReference type="AlphaFoldDB" id="A0A136J7F1"/>
<keyword evidence="3" id="KW-1185">Reference proteome</keyword>
<name>A0A136J7F1_9PEZI</name>
<dbReference type="STRING" id="196109.A0A136J7F1"/>
<reference evidence="3" key="1">
    <citation type="submission" date="2016-02" db="EMBL/GenBank/DDBJ databases">
        <title>Draft genome sequence of Microdochium bolleyi, a fungal endophyte of beachgrass.</title>
        <authorList>
            <consortium name="DOE Joint Genome Institute"/>
            <person name="David A.S."/>
            <person name="May G."/>
            <person name="Haridas S."/>
            <person name="Lim J."/>
            <person name="Wang M."/>
            <person name="Labutti K."/>
            <person name="Lipzen A."/>
            <person name="Barry K."/>
            <person name="Grigoriev I.V."/>
        </authorList>
    </citation>
    <scope>NUCLEOTIDE SEQUENCE [LARGE SCALE GENOMIC DNA]</scope>
    <source>
        <strain evidence="3">J235TASD1</strain>
    </source>
</reference>
<sequence length="214" mass="21976">MVTPIRLGSALRASCAPRIIRPQQAYRGFITGRHLSAQQGYGDGQGDPVASNPQKQPESNKAQENSEHPGPAPPDVGQDKSGGGKSPADASAASGGSRSKEAAETGSSPTGGSVGGGSSGKGDNDGPVATAKGGEGLKGPTGEGTPQPKVMNQSVPGAKPGLTEEQKREVENHNADFDKRHDRSSKAPDDQVNKKFWQGDAGPKRDGTETDWNA</sequence>
<gene>
    <name evidence="2" type="ORF">Micbo1qcDRAFT_161006</name>
</gene>
<dbReference type="EMBL" id="KQ964248">
    <property type="protein sequence ID" value="KXJ93088.1"/>
    <property type="molecule type" value="Genomic_DNA"/>
</dbReference>
<dbReference type="Proteomes" id="UP000070501">
    <property type="component" value="Unassembled WGS sequence"/>
</dbReference>
<feature type="compositionally biased region" description="Basic and acidic residues" evidence="1">
    <location>
        <begin position="162"/>
        <end position="193"/>
    </location>
</feature>
<accession>A0A136J7F1</accession>
<dbReference type="OrthoDB" id="5334244at2759"/>
<protein>
    <submittedName>
        <fullName evidence="2">Uncharacterized protein</fullName>
    </submittedName>
</protein>
<feature type="compositionally biased region" description="Low complexity" evidence="1">
    <location>
        <begin position="86"/>
        <end position="97"/>
    </location>
</feature>
<organism evidence="2 3">
    <name type="scientific">Microdochium bolleyi</name>
    <dbReference type="NCBI Taxonomy" id="196109"/>
    <lineage>
        <taxon>Eukaryota</taxon>
        <taxon>Fungi</taxon>
        <taxon>Dikarya</taxon>
        <taxon>Ascomycota</taxon>
        <taxon>Pezizomycotina</taxon>
        <taxon>Sordariomycetes</taxon>
        <taxon>Xylariomycetidae</taxon>
        <taxon>Xylariales</taxon>
        <taxon>Microdochiaceae</taxon>
        <taxon>Microdochium</taxon>
    </lineage>
</organism>
<feature type="region of interest" description="Disordered" evidence="1">
    <location>
        <begin position="36"/>
        <end position="214"/>
    </location>
</feature>
<evidence type="ECO:0000313" key="2">
    <source>
        <dbReference type="EMBL" id="KXJ93088.1"/>
    </source>
</evidence>
<evidence type="ECO:0000256" key="1">
    <source>
        <dbReference type="SAM" id="MobiDB-lite"/>
    </source>
</evidence>
<dbReference type="InParanoid" id="A0A136J7F1"/>
<feature type="compositionally biased region" description="Polar residues" evidence="1">
    <location>
        <begin position="51"/>
        <end position="63"/>
    </location>
</feature>